<gene>
    <name evidence="3" type="ORF">C8Q71DRAFT_701022</name>
</gene>
<feature type="region of interest" description="Disordered" evidence="1">
    <location>
        <begin position="270"/>
        <end position="291"/>
    </location>
</feature>
<protein>
    <recommendedName>
        <fullName evidence="2">Integrase core domain-containing protein</fullName>
    </recommendedName>
</protein>
<reference evidence="3 4" key="1">
    <citation type="journal article" date="2021" name="Environ. Microbiol.">
        <title>Gene family expansions and transcriptome signatures uncover fungal adaptations to wood decay.</title>
        <authorList>
            <person name="Hage H."/>
            <person name="Miyauchi S."/>
            <person name="Viragh M."/>
            <person name="Drula E."/>
            <person name="Min B."/>
            <person name="Chaduli D."/>
            <person name="Navarro D."/>
            <person name="Favel A."/>
            <person name="Norest M."/>
            <person name="Lesage-Meessen L."/>
            <person name="Balint B."/>
            <person name="Merenyi Z."/>
            <person name="de Eugenio L."/>
            <person name="Morin E."/>
            <person name="Martinez A.T."/>
            <person name="Baldrian P."/>
            <person name="Stursova M."/>
            <person name="Martinez M.J."/>
            <person name="Novotny C."/>
            <person name="Magnuson J.K."/>
            <person name="Spatafora J.W."/>
            <person name="Maurice S."/>
            <person name="Pangilinan J."/>
            <person name="Andreopoulos W."/>
            <person name="LaButti K."/>
            <person name="Hundley H."/>
            <person name="Na H."/>
            <person name="Kuo A."/>
            <person name="Barry K."/>
            <person name="Lipzen A."/>
            <person name="Henrissat B."/>
            <person name="Riley R."/>
            <person name="Ahrendt S."/>
            <person name="Nagy L.G."/>
            <person name="Grigoriev I.V."/>
            <person name="Martin F."/>
            <person name="Rosso M.N."/>
        </authorList>
    </citation>
    <scope>NUCLEOTIDE SEQUENCE [LARGE SCALE GENOMIC DNA]</scope>
    <source>
        <strain evidence="3 4">CIRM-BRFM 1785</strain>
    </source>
</reference>
<evidence type="ECO:0000313" key="3">
    <source>
        <dbReference type="EMBL" id="KAH9841336.1"/>
    </source>
</evidence>
<proteinExistence type="predicted"/>
<feature type="region of interest" description="Disordered" evidence="1">
    <location>
        <begin position="112"/>
        <end position="158"/>
    </location>
</feature>
<keyword evidence="4" id="KW-1185">Reference proteome</keyword>
<evidence type="ECO:0000256" key="1">
    <source>
        <dbReference type="SAM" id="MobiDB-lite"/>
    </source>
</evidence>
<comment type="caution">
    <text evidence="3">The sequence shown here is derived from an EMBL/GenBank/DDBJ whole genome shotgun (WGS) entry which is preliminary data.</text>
</comment>
<feature type="compositionally biased region" description="Acidic residues" evidence="1">
    <location>
        <begin position="281"/>
        <end position="291"/>
    </location>
</feature>
<feature type="non-terminal residue" evidence="3">
    <location>
        <position position="1"/>
    </location>
</feature>
<sequence length="291" mass="33034">FTEPARRSTRNQKIERIWVDVGEGFVRRWRVFFTRLEGLHSLDPSNPAHLWLLQRLFLDEIQADADKWVHHWNTHSVSGKHQNQTPSDIRHLAKVTVGMYEDEYADTDPDILSEHFGVQGPPTLRRRGQTGAGHSEDTDDEDAPMEDDSDGNSDTGDDGLVAKIIADQQTNIRHAAIKVARHKNPFATEEGEEGFWATLDQLVDVDYLPQGMNICEDEWDEEGYPTHELLIVGKGKEPLRVELPQQLWLPRAQAWCRAISVLTRILDWAETPSQSGSSDESASDFEGTDEE</sequence>
<dbReference type="RefSeq" id="XP_047782635.1">
    <property type="nucleotide sequence ID" value="XM_047920166.1"/>
</dbReference>
<dbReference type="EMBL" id="JADCUA010000003">
    <property type="protein sequence ID" value="KAH9841336.1"/>
    <property type="molecule type" value="Genomic_DNA"/>
</dbReference>
<dbReference type="GeneID" id="72000898"/>
<dbReference type="Proteomes" id="UP000814176">
    <property type="component" value="Unassembled WGS sequence"/>
</dbReference>
<name>A0ABQ8KSA1_9APHY</name>
<evidence type="ECO:0000313" key="4">
    <source>
        <dbReference type="Proteomes" id="UP000814176"/>
    </source>
</evidence>
<feature type="domain" description="Integrase core" evidence="2">
    <location>
        <begin position="7"/>
        <end position="91"/>
    </location>
</feature>
<dbReference type="Pfam" id="PF24764">
    <property type="entry name" value="rva_4"/>
    <property type="match status" value="1"/>
</dbReference>
<evidence type="ECO:0000259" key="2">
    <source>
        <dbReference type="Pfam" id="PF24764"/>
    </source>
</evidence>
<feature type="compositionally biased region" description="Acidic residues" evidence="1">
    <location>
        <begin position="137"/>
        <end position="157"/>
    </location>
</feature>
<dbReference type="InterPro" id="IPR058913">
    <property type="entry name" value="Integrase_dom_put"/>
</dbReference>
<accession>A0ABQ8KSA1</accession>
<organism evidence="3 4">
    <name type="scientific">Rhodofomes roseus</name>
    <dbReference type="NCBI Taxonomy" id="34475"/>
    <lineage>
        <taxon>Eukaryota</taxon>
        <taxon>Fungi</taxon>
        <taxon>Dikarya</taxon>
        <taxon>Basidiomycota</taxon>
        <taxon>Agaricomycotina</taxon>
        <taxon>Agaricomycetes</taxon>
        <taxon>Polyporales</taxon>
        <taxon>Rhodofomes</taxon>
    </lineage>
</organism>